<dbReference type="Gene3D" id="3.30.160.60">
    <property type="entry name" value="Classic Zinc Finger"/>
    <property type="match status" value="2"/>
</dbReference>
<keyword evidence="12" id="KW-1185">Reference proteome</keyword>
<reference evidence="12" key="1">
    <citation type="submission" date="2017-01" db="EMBL/GenBank/DDBJ databases">
        <title>Comparative genomics of anhydrobiosis in the tardigrade Hypsibius dujardini.</title>
        <authorList>
            <person name="Yoshida Y."/>
            <person name="Koutsovoulos G."/>
            <person name="Laetsch D."/>
            <person name="Stevens L."/>
            <person name="Kumar S."/>
            <person name="Horikawa D."/>
            <person name="Ishino K."/>
            <person name="Komine S."/>
            <person name="Tomita M."/>
            <person name="Blaxter M."/>
            <person name="Arakawa K."/>
        </authorList>
    </citation>
    <scope>NUCLEOTIDE SEQUENCE [LARGE SCALE GENOMIC DNA]</scope>
    <source>
        <strain evidence="12">Z151</strain>
    </source>
</reference>
<feature type="domain" description="C2H2-type" evidence="10">
    <location>
        <begin position="6"/>
        <end position="35"/>
    </location>
</feature>
<keyword evidence="2" id="KW-0479">Metal-binding</keyword>
<evidence type="ECO:0000256" key="7">
    <source>
        <dbReference type="ARBA" id="ARBA00023242"/>
    </source>
</evidence>
<comment type="caution">
    <text evidence="11">The sequence shown here is derived from an EMBL/GenBank/DDBJ whole genome shotgun (WGS) entry which is preliminary data.</text>
</comment>
<evidence type="ECO:0000259" key="10">
    <source>
        <dbReference type="PROSITE" id="PS50157"/>
    </source>
</evidence>
<evidence type="ECO:0000256" key="2">
    <source>
        <dbReference type="ARBA" id="ARBA00022723"/>
    </source>
</evidence>
<accession>A0A1W0WQ42</accession>
<protein>
    <recommendedName>
        <fullName evidence="10">C2H2-type domain-containing protein</fullName>
    </recommendedName>
</protein>
<dbReference type="GO" id="GO:0008270">
    <property type="term" value="F:zinc ion binding"/>
    <property type="evidence" value="ECO:0007669"/>
    <property type="project" value="UniProtKB-KW"/>
</dbReference>
<dbReference type="GO" id="GO:0005634">
    <property type="term" value="C:nucleus"/>
    <property type="evidence" value="ECO:0007669"/>
    <property type="project" value="UniProtKB-SubCell"/>
</dbReference>
<feature type="region of interest" description="Disordered" evidence="9">
    <location>
        <begin position="125"/>
        <end position="145"/>
    </location>
</feature>
<dbReference type="EMBL" id="MTYJ01000062">
    <property type="protein sequence ID" value="OQV17312.1"/>
    <property type="molecule type" value="Genomic_DNA"/>
</dbReference>
<evidence type="ECO:0000256" key="8">
    <source>
        <dbReference type="PROSITE-ProRule" id="PRU00042"/>
    </source>
</evidence>
<evidence type="ECO:0000256" key="6">
    <source>
        <dbReference type="ARBA" id="ARBA00023163"/>
    </source>
</evidence>
<evidence type="ECO:0000313" key="11">
    <source>
        <dbReference type="EMBL" id="OQV17312.1"/>
    </source>
</evidence>
<dbReference type="SUPFAM" id="SSF57667">
    <property type="entry name" value="beta-beta-alpha zinc fingers"/>
    <property type="match status" value="2"/>
</dbReference>
<name>A0A1W0WQ42_HYPEX</name>
<dbReference type="PANTHER" id="PTHR46179">
    <property type="entry name" value="ZINC FINGER PROTEIN"/>
    <property type="match status" value="1"/>
</dbReference>
<keyword evidence="3 8" id="KW-0863">Zinc-finger</keyword>
<comment type="subcellular location">
    <subcellularLocation>
        <location evidence="1">Nucleus</location>
    </subcellularLocation>
</comment>
<evidence type="ECO:0000256" key="3">
    <source>
        <dbReference type="ARBA" id="ARBA00022771"/>
    </source>
</evidence>
<feature type="domain" description="C2H2-type" evidence="10">
    <location>
        <begin position="98"/>
        <end position="129"/>
    </location>
</feature>
<dbReference type="AlphaFoldDB" id="A0A1W0WQ42"/>
<evidence type="ECO:0000313" key="12">
    <source>
        <dbReference type="Proteomes" id="UP000192578"/>
    </source>
</evidence>
<sequence>MAISLQKCGFHGCEKVLRKGVYLKRHQQRHTGEKPYCCTFGTCSYAAYTFNEVKQHVAVHSTQLKPFKCTFSRCNFSAGRAATVRKHALTIHGGTIHHKCNFRGCGRTFFRSGNLLRHQTIMKHRHEPPKSSSNMNHHHARPDARCRWSHVQKRGRANRAKLCTLTGKSQLQFHVTFADFPKARAIVLPAELTD</sequence>
<gene>
    <name evidence="11" type="ORF">BV898_08561</name>
</gene>
<evidence type="ECO:0000256" key="4">
    <source>
        <dbReference type="ARBA" id="ARBA00022833"/>
    </source>
</evidence>
<evidence type="ECO:0000256" key="1">
    <source>
        <dbReference type="ARBA" id="ARBA00004123"/>
    </source>
</evidence>
<dbReference type="InterPro" id="IPR051061">
    <property type="entry name" value="Zinc_finger_trans_reg"/>
</dbReference>
<evidence type="ECO:0000256" key="5">
    <source>
        <dbReference type="ARBA" id="ARBA00023015"/>
    </source>
</evidence>
<dbReference type="OrthoDB" id="6077919at2759"/>
<proteinExistence type="predicted"/>
<evidence type="ECO:0000256" key="9">
    <source>
        <dbReference type="SAM" id="MobiDB-lite"/>
    </source>
</evidence>
<keyword evidence="7" id="KW-0539">Nucleus</keyword>
<keyword evidence="6" id="KW-0804">Transcription</keyword>
<dbReference type="InterPro" id="IPR036236">
    <property type="entry name" value="Znf_C2H2_sf"/>
</dbReference>
<keyword evidence="4" id="KW-0862">Zinc</keyword>
<dbReference type="SMART" id="SM00355">
    <property type="entry name" value="ZnF_C2H2"/>
    <property type="match status" value="4"/>
</dbReference>
<dbReference type="PROSITE" id="PS50157">
    <property type="entry name" value="ZINC_FINGER_C2H2_2"/>
    <property type="match status" value="2"/>
</dbReference>
<dbReference type="PANTHER" id="PTHR46179:SF13">
    <property type="entry name" value="C2H2-TYPE DOMAIN-CONTAINING PROTEIN"/>
    <property type="match status" value="1"/>
</dbReference>
<dbReference type="Proteomes" id="UP000192578">
    <property type="component" value="Unassembled WGS sequence"/>
</dbReference>
<dbReference type="PROSITE" id="PS00028">
    <property type="entry name" value="ZINC_FINGER_C2H2_1"/>
    <property type="match status" value="2"/>
</dbReference>
<organism evidence="11 12">
    <name type="scientific">Hypsibius exemplaris</name>
    <name type="common">Freshwater tardigrade</name>
    <dbReference type="NCBI Taxonomy" id="2072580"/>
    <lineage>
        <taxon>Eukaryota</taxon>
        <taxon>Metazoa</taxon>
        <taxon>Ecdysozoa</taxon>
        <taxon>Tardigrada</taxon>
        <taxon>Eutardigrada</taxon>
        <taxon>Parachela</taxon>
        <taxon>Hypsibioidea</taxon>
        <taxon>Hypsibiidae</taxon>
        <taxon>Hypsibius</taxon>
    </lineage>
</organism>
<dbReference type="GO" id="GO:0006357">
    <property type="term" value="P:regulation of transcription by RNA polymerase II"/>
    <property type="evidence" value="ECO:0007669"/>
    <property type="project" value="TreeGrafter"/>
</dbReference>
<keyword evidence="5" id="KW-0805">Transcription regulation</keyword>
<dbReference type="InterPro" id="IPR013087">
    <property type="entry name" value="Znf_C2H2_type"/>
</dbReference>